<evidence type="ECO:0000256" key="8">
    <source>
        <dbReference type="ARBA" id="ARBA00022989"/>
    </source>
</evidence>
<dbReference type="AlphaFoldDB" id="K2R7G5"/>
<evidence type="ECO:0000256" key="11">
    <source>
        <dbReference type="SAM" id="Phobius"/>
    </source>
</evidence>
<dbReference type="EMBL" id="AHHD01001342">
    <property type="protein sequence ID" value="EKG08852.1"/>
    <property type="molecule type" value="Genomic_DNA"/>
</dbReference>
<dbReference type="GO" id="GO:0020037">
    <property type="term" value="F:heme binding"/>
    <property type="evidence" value="ECO:0007669"/>
    <property type="project" value="TreeGrafter"/>
</dbReference>
<proteinExistence type="predicted"/>
<evidence type="ECO:0000256" key="9">
    <source>
        <dbReference type="ARBA" id="ARBA00023004"/>
    </source>
</evidence>
<gene>
    <name evidence="12" type="ORF">MPH_14234</name>
</gene>
<reference evidence="12 13" key="1">
    <citation type="journal article" date="2012" name="BMC Genomics">
        <title>Tools to kill: Genome of one of the most destructive plant pathogenic fungi Macrophomina phaseolina.</title>
        <authorList>
            <person name="Islam M.S."/>
            <person name="Haque M.S."/>
            <person name="Islam M.M."/>
            <person name="Emdad E.M."/>
            <person name="Halim A."/>
            <person name="Hossen Q.M.M."/>
            <person name="Hossain M.Z."/>
            <person name="Ahmed B."/>
            <person name="Rahim S."/>
            <person name="Rahman M.S."/>
            <person name="Alam M.M."/>
            <person name="Hou S."/>
            <person name="Wan X."/>
            <person name="Saito J.A."/>
            <person name="Alam M."/>
        </authorList>
    </citation>
    <scope>NUCLEOTIDE SEQUENCE [LARGE SCALE GENOMIC DNA]</scope>
    <source>
        <strain evidence="12 13">MS6</strain>
    </source>
</reference>
<evidence type="ECO:0000256" key="6">
    <source>
        <dbReference type="ARBA" id="ARBA00022723"/>
    </source>
</evidence>
<evidence type="ECO:0000256" key="3">
    <source>
        <dbReference type="ARBA" id="ARBA00022475"/>
    </source>
</evidence>
<dbReference type="PANTHER" id="PTHR30365">
    <property type="entry name" value="CYTOCHROME D UBIQUINOL OXIDASE"/>
    <property type="match status" value="1"/>
</dbReference>
<dbReference type="InParanoid" id="K2R7G5"/>
<evidence type="ECO:0000313" key="13">
    <source>
        <dbReference type="Proteomes" id="UP000007129"/>
    </source>
</evidence>
<dbReference type="GO" id="GO:0016682">
    <property type="term" value="F:oxidoreductase activity, acting on diphenols and related substances as donors, oxygen as acceptor"/>
    <property type="evidence" value="ECO:0007669"/>
    <property type="project" value="TreeGrafter"/>
</dbReference>
<sequence>MQHPVGYRINEEKGRAELTDFWQVLTQNTALNQVFHSFAAAFLTGGAFMVGIAAFHLMRKKHIPVMRTSLRLGLVTLAVGGLLTAV</sequence>
<keyword evidence="10 11" id="KW-0472">Membrane</keyword>
<dbReference type="PANTHER" id="PTHR30365:SF15">
    <property type="entry name" value="CYTOCHROME BD UBIQUINOL OXIDASE SUBUNIT 1"/>
    <property type="match status" value="1"/>
</dbReference>
<keyword evidence="6" id="KW-0479">Metal-binding</keyword>
<evidence type="ECO:0000256" key="4">
    <source>
        <dbReference type="ARBA" id="ARBA00022617"/>
    </source>
</evidence>
<dbReference type="HOGENOM" id="CLU_2503888_0_0_1"/>
<dbReference type="GO" id="GO:0009055">
    <property type="term" value="F:electron transfer activity"/>
    <property type="evidence" value="ECO:0007669"/>
    <property type="project" value="InterPro"/>
</dbReference>
<accession>K2R7G5</accession>
<keyword evidence="2" id="KW-0813">Transport</keyword>
<evidence type="ECO:0000256" key="7">
    <source>
        <dbReference type="ARBA" id="ARBA00022982"/>
    </source>
</evidence>
<dbReference type="GO" id="GO:0005886">
    <property type="term" value="C:plasma membrane"/>
    <property type="evidence" value="ECO:0007669"/>
    <property type="project" value="UniProtKB-SubCell"/>
</dbReference>
<feature type="transmembrane region" description="Helical" evidence="11">
    <location>
        <begin position="34"/>
        <end position="57"/>
    </location>
</feature>
<keyword evidence="7" id="KW-0249">Electron transport</keyword>
<dbReference type="VEuPathDB" id="FungiDB:MPH_14234"/>
<comment type="subcellular location">
    <subcellularLocation>
        <location evidence="1">Cell membrane</location>
        <topology evidence="1">Multi-pass membrane protein</topology>
    </subcellularLocation>
</comment>
<keyword evidence="4" id="KW-0349">Heme</keyword>
<dbReference type="Pfam" id="PF01654">
    <property type="entry name" value="Cyt_bd_oxida_I"/>
    <property type="match status" value="1"/>
</dbReference>
<keyword evidence="5 11" id="KW-0812">Transmembrane</keyword>
<organism evidence="12 13">
    <name type="scientific">Macrophomina phaseolina (strain MS6)</name>
    <name type="common">Charcoal rot fungus</name>
    <dbReference type="NCBI Taxonomy" id="1126212"/>
    <lineage>
        <taxon>Eukaryota</taxon>
        <taxon>Fungi</taxon>
        <taxon>Dikarya</taxon>
        <taxon>Ascomycota</taxon>
        <taxon>Pezizomycotina</taxon>
        <taxon>Dothideomycetes</taxon>
        <taxon>Dothideomycetes incertae sedis</taxon>
        <taxon>Botryosphaeriales</taxon>
        <taxon>Botryosphaeriaceae</taxon>
        <taxon>Macrophomina</taxon>
    </lineage>
</organism>
<keyword evidence="8 11" id="KW-1133">Transmembrane helix</keyword>
<evidence type="ECO:0000313" key="12">
    <source>
        <dbReference type="EMBL" id="EKG08852.1"/>
    </source>
</evidence>
<dbReference type="GO" id="GO:0070069">
    <property type="term" value="C:cytochrome complex"/>
    <property type="evidence" value="ECO:0007669"/>
    <property type="project" value="InterPro"/>
</dbReference>
<evidence type="ECO:0000256" key="2">
    <source>
        <dbReference type="ARBA" id="ARBA00022448"/>
    </source>
</evidence>
<dbReference type="GO" id="GO:0046872">
    <property type="term" value="F:metal ion binding"/>
    <property type="evidence" value="ECO:0007669"/>
    <property type="project" value="UniProtKB-KW"/>
</dbReference>
<dbReference type="Proteomes" id="UP000007129">
    <property type="component" value="Unassembled WGS sequence"/>
</dbReference>
<keyword evidence="9" id="KW-0408">Iron</keyword>
<evidence type="ECO:0000256" key="1">
    <source>
        <dbReference type="ARBA" id="ARBA00004651"/>
    </source>
</evidence>
<name>K2R7G5_MACPH</name>
<dbReference type="GO" id="GO:0019646">
    <property type="term" value="P:aerobic electron transport chain"/>
    <property type="evidence" value="ECO:0007669"/>
    <property type="project" value="InterPro"/>
</dbReference>
<protein>
    <submittedName>
        <fullName evidence="12">Cytochrome d ubiquinol oxidase subunit I</fullName>
    </submittedName>
</protein>
<evidence type="ECO:0000256" key="10">
    <source>
        <dbReference type="ARBA" id="ARBA00023136"/>
    </source>
</evidence>
<evidence type="ECO:0000256" key="5">
    <source>
        <dbReference type="ARBA" id="ARBA00022692"/>
    </source>
</evidence>
<keyword evidence="3" id="KW-1003">Cell membrane</keyword>
<dbReference type="InterPro" id="IPR002585">
    <property type="entry name" value="Cyt-d_ubiquinol_oxidase_su_1"/>
</dbReference>
<comment type="caution">
    <text evidence="12">The sequence shown here is derived from an EMBL/GenBank/DDBJ whole genome shotgun (WGS) entry which is preliminary data.</text>
</comment>
<feature type="non-terminal residue" evidence="12">
    <location>
        <position position="86"/>
    </location>
</feature>